<dbReference type="Proteomes" id="UP001201812">
    <property type="component" value="Unassembled WGS sequence"/>
</dbReference>
<dbReference type="InterPro" id="IPR001810">
    <property type="entry name" value="F-box_dom"/>
</dbReference>
<comment type="caution">
    <text evidence="2">The sequence shown here is derived from an EMBL/GenBank/DDBJ whole genome shotgun (WGS) entry which is preliminary data.</text>
</comment>
<sequence length="453" mass="52989">MATITLPSEVLLEVLKCVPYENASKLVQTSKSWAKLLQVQLKERQIAMKTEIGRLEDDLGEKYREYKSTFQRLVDDETRISDDFKTNVARASGISQLKSAIALFNHHLQAIQNDKNVNAMIRYRANARRRQPDIIKKIERLESILDQSRKPEAEPFVDLEPRRDRYGIAKTVTVTNRLIDTIIRQSFKLKPFRIPPSVEAKIQIKDGELLVQLRNWNTSECLKPNDREWKHHDCGVDCGYFYRLNEMSPFWKTSVRFGKVNVLIISPCSPDHIAEMESISHTWIEQVLHVWSPRHNETSLRLILESTAMFGCRTLRLMDSDTNTHLLRQPNLYALHAIDYEFPVERDQMLNFIRQKALFPESDTILILTFFFGAEFRIALEVIRKEFLASSQTCRLRFIIKASFHEESMQFSLENNRTKEVLQLKYITEKEAEDTFDLCLHQDLLILLERIDA</sequence>
<organism evidence="2 3">
    <name type="scientific">Ditylenchus destructor</name>
    <dbReference type="NCBI Taxonomy" id="166010"/>
    <lineage>
        <taxon>Eukaryota</taxon>
        <taxon>Metazoa</taxon>
        <taxon>Ecdysozoa</taxon>
        <taxon>Nematoda</taxon>
        <taxon>Chromadorea</taxon>
        <taxon>Rhabditida</taxon>
        <taxon>Tylenchina</taxon>
        <taxon>Tylenchomorpha</taxon>
        <taxon>Sphaerularioidea</taxon>
        <taxon>Anguinidae</taxon>
        <taxon>Anguininae</taxon>
        <taxon>Ditylenchus</taxon>
    </lineage>
</organism>
<feature type="domain" description="F-box" evidence="1">
    <location>
        <begin position="6"/>
        <end position="37"/>
    </location>
</feature>
<evidence type="ECO:0000259" key="1">
    <source>
        <dbReference type="Pfam" id="PF00646"/>
    </source>
</evidence>
<protein>
    <recommendedName>
        <fullName evidence="1">F-box domain-containing protein</fullName>
    </recommendedName>
</protein>
<evidence type="ECO:0000313" key="2">
    <source>
        <dbReference type="EMBL" id="KAI1692915.1"/>
    </source>
</evidence>
<proteinExistence type="predicted"/>
<dbReference type="Pfam" id="PF00646">
    <property type="entry name" value="F-box"/>
    <property type="match status" value="1"/>
</dbReference>
<evidence type="ECO:0000313" key="3">
    <source>
        <dbReference type="Proteomes" id="UP001201812"/>
    </source>
</evidence>
<accession>A0AAD4MGE6</accession>
<dbReference type="AlphaFoldDB" id="A0AAD4MGE6"/>
<keyword evidence="3" id="KW-1185">Reference proteome</keyword>
<reference evidence="2" key="1">
    <citation type="submission" date="2022-01" db="EMBL/GenBank/DDBJ databases">
        <title>Genome Sequence Resource for Two Populations of Ditylenchus destructor, the Migratory Endoparasitic Phytonematode.</title>
        <authorList>
            <person name="Zhang H."/>
            <person name="Lin R."/>
            <person name="Xie B."/>
        </authorList>
    </citation>
    <scope>NUCLEOTIDE SEQUENCE</scope>
    <source>
        <strain evidence="2">BazhouSP</strain>
    </source>
</reference>
<name>A0AAD4MGE6_9BILA</name>
<gene>
    <name evidence="2" type="ORF">DdX_20955</name>
</gene>
<dbReference type="EMBL" id="JAKKPZ010000699">
    <property type="protein sequence ID" value="KAI1692915.1"/>
    <property type="molecule type" value="Genomic_DNA"/>
</dbReference>